<feature type="domain" description="Subtilisin-like protease fibronectin type-III" evidence="1">
    <location>
        <begin position="40"/>
        <end position="125"/>
    </location>
</feature>
<accession>A0A2N9I001</accession>
<sequence length="129" mass="14571">MAAPHVAGVGALLRSSPPQMEPNGYPISYDDHSLCHGQYQHNFEQPIDRVVTNVGNDTAVYRVHLENIPTGMRISVKPRTLTFTRKYQNRSFVVSIELDRDFPGVIFGFLKWIDQDSHIVSSPMVAINF</sequence>
<organism evidence="2">
    <name type="scientific">Fagus sylvatica</name>
    <name type="common">Beechnut</name>
    <dbReference type="NCBI Taxonomy" id="28930"/>
    <lineage>
        <taxon>Eukaryota</taxon>
        <taxon>Viridiplantae</taxon>
        <taxon>Streptophyta</taxon>
        <taxon>Embryophyta</taxon>
        <taxon>Tracheophyta</taxon>
        <taxon>Spermatophyta</taxon>
        <taxon>Magnoliopsida</taxon>
        <taxon>eudicotyledons</taxon>
        <taxon>Gunneridae</taxon>
        <taxon>Pentapetalae</taxon>
        <taxon>rosids</taxon>
        <taxon>fabids</taxon>
        <taxon>Fagales</taxon>
        <taxon>Fagaceae</taxon>
        <taxon>Fagus</taxon>
    </lineage>
</organism>
<gene>
    <name evidence="2" type="ORF">FSB_LOCUS45192</name>
</gene>
<dbReference type="InterPro" id="IPR041469">
    <property type="entry name" value="Subtilisin-like_FN3"/>
</dbReference>
<dbReference type="AlphaFoldDB" id="A0A2N9I001"/>
<proteinExistence type="predicted"/>
<evidence type="ECO:0000259" key="1">
    <source>
        <dbReference type="Pfam" id="PF17766"/>
    </source>
</evidence>
<evidence type="ECO:0000313" key="2">
    <source>
        <dbReference type="EMBL" id="SPD17310.1"/>
    </source>
</evidence>
<name>A0A2N9I001_FAGSY</name>
<protein>
    <recommendedName>
        <fullName evidence="1">Subtilisin-like protease fibronectin type-III domain-containing protein</fullName>
    </recommendedName>
</protein>
<dbReference type="Pfam" id="PF17766">
    <property type="entry name" value="fn3_6"/>
    <property type="match status" value="1"/>
</dbReference>
<dbReference type="EMBL" id="OIVN01004434">
    <property type="protein sequence ID" value="SPD17310.1"/>
    <property type="molecule type" value="Genomic_DNA"/>
</dbReference>
<dbReference type="Gene3D" id="2.60.40.2310">
    <property type="match status" value="1"/>
</dbReference>
<reference evidence="2" key="1">
    <citation type="submission" date="2018-02" db="EMBL/GenBank/DDBJ databases">
        <authorList>
            <person name="Cohen D.B."/>
            <person name="Kent A.D."/>
        </authorList>
    </citation>
    <scope>NUCLEOTIDE SEQUENCE</scope>
</reference>